<comment type="caution">
    <text evidence="1">The sequence shown here is derived from an EMBL/GenBank/DDBJ whole genome shotgun (WGS) entry which is preliminary data.</text>
</comment>
<gene>
    <name evidence="1" type="ORF">KUF71_019222</name>
</gene>
<reference evidence="1" key="2">
    <citation type="journal article" date="2023" name="BMC Genomics">
        <title>Pest status, molecular evolution, and epigenetic factors derived from the genome assembly of Frankliniella fusca, a thysanopteran phytovirus vector.</title>
        <authorList>
            <person name="Catto M.A."/>
            <person name="Labadie P.E."/>
            <person name="Jacobson A.L."/>
            <person name="Kennedy G.G."/>
            <person name="Srinivasan R."/>
            <person name="Hunt B.G."/>
        </authorList>
    </citation>
    <scope>NUCLEOTIDE SEQUENCE</scope>
    <source>
        <strain evidence="1">PL_HMW_Pooled</strain>
    </source>
</reference>
<evidence type="ECO:0000313" key="1">
    <source>
        <dbReference type="EMBL" id="KAK3908966.1"/>
    </source>
</evidence>
<name>A0AAE1GTB9_9NEOP</name>
<accession>A0AAE1GTB9</accession>
<dbReference type="Proteomes" id="UP001219518">
    <property type="component" value="Unassembled WGS sequence"/>
</dbReference>
<organism evidence="1 2">
    <name type="scientific">Frankliniella fusca</name>
    <dbReference type="NCBI Taxonomy" id="407009"/>
    <lineage>
        <taxon>Eukaryota</taxon>
        <taxon>Metazoa</taxon>
        <taxon>Ecdysozoa</taxon>
        <taxon>Arthropoda</taxon>
        <taxon>Hexapoda</taxon>
        <taxon>Insecta</taxon>
        <taxon>Pterygota</taxon>
        <taxon>Neoptera</taxon>
        <taxon>Paraneoptera</taxon>
        <taxon>Thysanoptera</taxon>
        <taxon>Terebrantia</taxon>
        <taxon>Thripoidea</taxon>
        <taxon>Thripidae</taxon>
        <taxon>Frankliniella</taxon>
    </lineage>
</organism>
<sequence>GAAHFLACCTVPSRWRRVSDTGLQRVLLRWSYVGELYAPTDSFTLRSCTANRSRACSFCWRRVFFTLRTRKAARTGLQRVPNVFST</sequence>
<proteinExistence type="predicted"/>
<protein>
    <submittedName>
        <fullName evidence="1">Sucrose synthase 3</fullName>
    </submittedName>
</protein>
<keyword evidence="2" id="KW-1185">Reference proteome</keyword>
<feature type="non-terminal residue" evidence="1">
    <location>
        <position position="86"/>
    </location>
</feature>
<dbReference type="AlphaFoldDB" id="A0AAE1GTB9"/>
<reference evidence="1" key="1">
    <citation type="submission" date="2021-07" db="EMBL/GenBank/DDBJ databases">
        <authorList>
            <person name="Catto M.A."/>
            <person name="Jacobson A."/>
            <person name="Kennedy G."/>
            <person name="Labadie P."/>
            <person name="Hunt B.G."/>
            <person name="Srinivasan R."/>
        </authorList>
    </citation>
    <scope>NUCLEOTIDE SEQUENCE</scope>
    <source>
        <strain evidence="1">PL_HMW_Pooled</strain>
        <tissue evidence="1">Head</tissue>
    </source>
</reference>
<evidence type="ECO:0000313" key="2">
    <source>
        <dbReference type="Proteomes" id="UP001219518"/>
    </source>
</evidence>
<dbReference type="EMBL" id="JAHWGI010000083">
    <property type="protein sequence ID" value="KAK3908966.1"/>
    <property type="molecule type" value="Genomic_DNA"/>
</dbReference>